<evidence type="ECO:0000256" key="1">
    <source>
        <dbReference type="SAM" id="MobiDB-lite"/>
    </source>
</evidence>
<evidence type="ECO:0000313" key="4">
    <source>
        <dbReference type="WormBase" id="T28F4.5"/>
    </source>
</evidence>
<dbReference type="Bgee" id="WBGene00012140">
    <property type="expression patterns" value="Expressed in larva and 3 other cell types or tissues"/>
</dbReference>
<feature type="region of interest" description="Disordered" evidence="1">
    <location>
        <begin position="77"/>
        <end position="105"/>
    </location>
</feature>
<dbReference type="PRO" id="PR:Q22850"/>
<organism evidence="2 3">
    <name type="scientific">Caenorhabditis elegans</name>
    <dbReference type="NCBI Taxonomy" id="6239"/>
    <lineage>
        <taxon>Eukaryota</taxon>
        <taxon>Metazoa</taxon>
        <taxon>Ecdysozoa</taxon>
        <taxon>Nematoda</taxon>
        <taxon>Chromadorea</taxon>
        <taxon>Rhabditida</taxon>
        <taxon>Rhabditina</taxon>
        <taxon>Rhabditomorpha</taxon>
        <taxon>Rhabditoidea</taxon>
        <taxon>Rhabditidae</taxon>
        <taxon>Peloderinae</taxon>
        <taxon>Caenorhabditis</taxon>
    </lineage>
</organism>
<dbReference type="eggNOG" id="ENOG502SA5U">
    <property type="taxonomic scope" value="Eukaryota"/>
</dbReference>
<dbReference type="FunCoup" id="Q22850">
    <property type="interactions" value="366"/>
</dbReference>
<name>Q22850_CAEEL</name>
<feature type="compositionally biased region" description="Basic residues" evidence="1">
    <location>
        <begin position="22"/>
        <end position="32"/>
    </location>
</feature>
<dbReference type="GO" id="GO:0097190">
    <property type="term" value="P:apoptotic signaling pathway"/>
    <property type="evidence" value="ECO:0000318"/>
    <property type="project" value="GO_Central"/>
</dbReference>
<keyword evidence="5" id="KW-1267">Proteomics identification</keyword>
<dbReference type="PeptideAtlas" id="Q22850"/>
<dbReference type="WormBase" id="T28F4.5">
    <property type="protein sequence ID" value="CE06527"/>
    <property type="gene ID" value="WBGene00012140"/>
    <property type="gene designation" value="dap-1"/>
</dbReference>
<evidence type="ECO:0000313" key="3">
    <source>
        <dbReference type="Proteomes" id="UP000001940"/>
    </source>
</evidence>
<dbReference type="AGR" id="WB:WBGene00012140"/>
<feature type="region of interest" description="Disordered" evidence="1">
    <location>
        <begin position="1"/>
        <end position="48"/>
    </location>
</feature>
<dbReference type="InterPro" id="IPR024130">
    <property type="entry name" value="DAP1/DAPL1"/>
</dbReference>
<dbReference type="GO" id="GO:0141014">
    <property type="term" value="P:ribosome hibernation"/>
    <property type="evidence" value="ECO:0000318"/>
    <property type="project" value="GO_Central"/>
</dbReference>
<dbReference type="PhylomeDB" id="Q22850"/>
<dbReference type="Pfam" id="PF15228">
    <property type="entry name" value="DAP"/>
    <property type="match status" value="1"/>
</dbReference>
<dbReference type="PANTHER" id="PTHR13177">
    <property type="entry name" value="DEATH-ASSOCIATED PROTEIN 1"/>
    <property type="match status" value="1"/>
</dbReference>
<dbReference type="UCSC" id="T28F4.5.1">
    <property type="organism name" value="c. elegans"/>
</dbReference>
<dbReference type="STRING" id="6239.T28F4.5.2"/>
<dbReference type="PANTHER" id="PTHR13177:SF4">
    <property type="entry name" value="GEO09647P1"/>
    <property type="match status" value="1"/>
</dbReference>
<gene>
    <name evidence="2 4" type="primary">dap-1</name>
    <name evidence="2" type="ORF">CELE_T28F4.5</name>
    <name evidence="4" type="ORF">T28F4.5</name>
</gene>
<dbReference type="SMR" id="Q22850"/>
<dbReference type="OrthoDB" id="5973225at2759"/>
<dbReference type="OMA" id="QPRKQTH"/>
<dbReference type="PIR" id="T25428">
    <property type="entry name" value="T25428"/>
</dbReference>
<dbReference type="GO" id="GO:0043022">
    <property type="term" value="F:ribosome binding"/>
    <property type="evidence" value="ECO:0000318"/>
    <property type="project" value="GO_Central"/>
</dbReference>
<dbReference type="HOGENOM" id="CLU_2225539_0_0_1"/>
<dbReference type="AlphaFoldDB" id="Q22850"/>
<accession>Q22850</accession>
<evidence type="ECO:0000313" key="2">
    <source>
        <dbReference type="EMBL" id="CAA96692.1"/>
    </source>
</evidence>
<keyword evidence="3" id="KW-1185">Reference proteome</keyword>
<dbReference type="EMBL" id="BX284601">
    <property type="protein sequence ID" value="CAA96692.1"/>
    <property type="molecule type" value="Genomic_DNA"/>
</dbReference>
<dbReference type="PaxDb" id="6239-T28F4.5.2"/>
<proteinExistence type="evidence at protein level"/>
<dbReference type="GO" id="GO:0010507">
    <property type="term" value="P:negative regulation of autophagy"/>
    <property type="evidence" value="ECO:0000318"/>
    <property type="project" value="GO_Central"/>
</dbReference>
<dbReference type="KEGG" id="cel:CELE_T28F4.5"/>
<dbReference type="CTD" id="172503"/>
<evidence type="ECO:0007829" key="5">
    <source>
        <dbReference type="PeptideAtlas" id="Q22850"/>
    </source>
</evidence>
<sequence>MMDNNITETEMKVGHPPANKVGGRRVVNRKDRKNSDSNDNANSEGSDEVVREIIDYDLPAKMERSYPTEAVKKVHEKPMPAIQPVHINRDANSGVHRFQPRKQTH</sequence>
<dbReference type="InParanoid" id="Q22850"/>
<dbReference type="Proteomes" id="UP000001940">
    <property type="component" value="Chromosome I"/>
</dbReference>
<reference evidence="2 3" key="1">
    <citation type="journal article" date="1998" name="Science">
        <title>Genome sequence of the nematode C. elegans: a platform for investigating biology.</title>
        <authorList>
            <consortium name="The C. elegans sequencing consortium"/>
            <person name="Sulson J.E."/>
            <person name="Waterston R."/>
        </authorList>
    </citation>
    <scope>NUCLEOTIDE SEQUENCE [LARGE SCALE GENOMIC DNA]</scope>
    <source>
        <strain evidence="2 3">Bristol N2</strain>
    </source>
</reference>
<protein>
    <submittedName>
        <fullName evidence="2">Mammalian cell Death Associated Protein related</fullName>
    </submittedName>
</protein>